<keyword evidence="8" id="KW-1185">Reference proteome</keyword>
<keyword evidence="1" id="KW-0001">2Fe-2S</keyword>
<dbReference type="PANTHER" id="PTHR42782">
    <property type="entry name" value="SI:CH73-314G15.3"/>
    <property type="match status" value="1"/>
</dbReference>
<dbReference type="InterPro" id="IPR054716">
    <property type="entry name" value="Sol_Rieske_ferrdox_dom"/>
</dbReference>
<evidence type="ECO:0000256" key="5">
    <source>
        <dbReference type="SAM" id="MobiDB-lite"/>
    </source>
</evidence>
<evidence type="ECO:0000256" key="2">
    <source>
        <dbReference type="ARBA" id="ARBA00022723"/>
    </source>
</evidence>
<dbReference type="Pfam" id="PF04305">
    <property type="entry name" value="DUF455"/>
    <property type="match status" value="1"/>
</dbReference>
<dbReference type="CDD" id="cd00657">
    <property type="entry name" value="Ferritin_like"/>
    <property type="match status" value="1"/>
</dbReference>
<evidence type="ECO:0000256" key="3">
    <source>
        <dbReference type="ARBA" id="ARBA00023004"/>
    </source>
</evidence>
<gene>
    <name evidence="7" type="ORF">VKT23_017949</name>
</gene>
<evidence type="ECO:0000259" key="6">
    <source>
        <dbReference type="PROSITE" id="PS51296"/>
    </source>
</evidence>
<dbReference type="InterPro" id="IPR007402">
    <property type="entry name" value="DUF455"/>
</dbReference>
<dbReference type="SUPFAM" id="SSF50022">
    <property type="entry name" value="ISP domain"/>
    <property type="match status" value="1"/>
</dbReference>
<dbReference type="InterPro" id="IPR017941">
    <property type="entry name" value="Rieske_2Fe-2S"/>
</dbReference>
<organism evidence="7 8">
    <name type="scientific">Marasmiellus scandens</name>
    <dbReference type="NCBI Taxonomy" id="2682957"/>
    <lineage>
        <taxon>Eukaryota</taxon>
        <taxon>Fungi</taxon>
        <taxon>Dikarya</taxon>
        <taxon>Basidiomycota</taxon>
        <taxon>Agaricomycotina</taxon>
        <taxon>Agaricomycetes</taxon>
        <taxon>Agaricomycetidae</taxon>
        <taxon>Agaricales</taxon>
        <taxon>Marasmiineae</taxon>
        <taxon>Omphalotaceae</taxon>
        <taxon>Marasmiellus</taxon>
    </lineage>
</organism>
<dbReference type="SUPFAM" id="SSF47240">
    <property type="entry name" value="Ferritin-like"/>
    <property type="match status" value="1"/>
</dbReference>
<protein>
    <recommendedName>
        <fullName evidence="6">Rieske domain-containing protein</fullName>
    </recommendedName>
</protein>
<dbReference type="Proteomes" id="UP001498398">
    <property type="component" value="Unassembled WGS sequence"/>
</dbReference>
<proteinExistence type="predicted"/>
<feature type="region of interest" description="Disordered" evidence="5">
    <location>
        <begin position="153"/>
        <end position="181"/>
    </location>
</feature>
<dbReference type="InterPro" id="IPR009078">
    <property type="entry name" value="Ferritin-like_SF"/>
</dbReference>
<comment type="caution">
    <text evidence="7">The sequence shown here is derived from an EMBL/GenBank/DDBJ whole genome shotgun (WGS) entry which is preliminary data.</text>
</comment>
<reference evidence="7 8" key="1">
    <citation type="submission" date="2024-01" db="EMBL/GenBank/DDBJ databases">
        <title>A draft genome for the cacao thread blight pathogen Marasmiellus scandens.</title>
        <authorList>
            <person name="Baruah I.K."/>
            <person name="Leung J."/>
            <person name="Bukari Y."/>
            <person name="Amoako-Attah I."/>
            <person name="Meinhardt L.W."/>
            <person name="Bailey B.A."/>
            <person name="Cohen S.P."/>
        </authorList>
    </citation>
    <scope>NUCLEOTIDE SEQUENCE [LARGE SCALE GENOMIC DNA]</scope>
    <source>
        <strain evidence="7 8">GH-19</strain>
    </source>
</reference>
<dbReference type="PROSITE" id="PS51296">
    <property type="entry name" value="RIESKE"/>
    <property type="match status" value="1"/>
</dbReference>
<sequence>MSSSRVLICSASRLLTHFRFLLTLRSEEGKYHGLIVFRLSTNNGLSTSDDTETENRSPEWYKQLYVMESTCPHLGAEMTHADIEEYEDSVVAVCPWHRYDFDLKTGKSETGLQTCTYPVHVESDPTDGIDKVYMDAPSDGSNWRVVELRPVSEEFADPPPPPPEAQETSRAPQESDEPVVPFENPPKTLMEWAVLILNTPNPTLKVERTRYAVQAWRTGKITSIGNKSVNTPKPPEVPTREAQYLKNTVDPGKVMKRKNRAVMLHALANIEQWAIDLAWDIMARFGPMHRDLPPAFFSDFTKMALDESKHFTLLCARLSAISPSTPYGTMPVHASLWDSASLTSKSFRARLAIIHLVHEARGLDVNPATIERFRKANDTETVKVMEIIHADEVTHVTAGHRWFVWICEQEMKAKGAVNGGDIVKIFREEVRKYWLGEIKGPFNKEDREKAGLSPEFYEDLRGEMEIERKYGNTNGHEQEASIKDVTQNLARVKIEYES</sequence>
<dbReference type="EMBL" id="JBANRG010000078">
    <property type="protein sequence ID" value="KAK7438616.1"/>
    <property type="molecule type" value="Genomic_DNA"/>
</dbReference>
<dbReference type="Pfam" id="PF22543">
    <property type="entry name" value="Rieske_4"/>
    <property type="match status" value="1"/>
</dbReference>
<evidence type="ECO:0000256" key="4">
    <source>
        <dbReference type="ARBA" id="ARBA00023014"/>
    </source>
</evidence>
<feature type="domain" description="Rieske" evidence="6">
    <location>
        <begin position="63"/>
        <end position="128"/>
    </location>
</feature>
<evidence type="ECO:0000313" key="8">
    <source>
        <dbReference type="Proteomes" id="UP001498398"/>
    </source>
</evidence>
<dbReference type="CDD" id="cd03467">
    <property type="entry name" value="Rieske"/>
    <property type="match status" value="1"/>
</dbReference>
<name>A0ABR1IQV9_9AGAR</name>
<accession>A0ABR1IQV9</accession>
<dbReference type="PANTHER" id="PTHR42782:SF2">
    <property type="entry name" value="3-OXOACYL-[ACYL-CARRIER-PROTEIN] SYNTHASE-LIKE PROTEIN"/>
    <property type="match status" value="1"/>
</dbReference>
<evidence type="ECO:0000256" key="1">
    <source>
        <dbReference type="ARBA" id="ARBA00022714"/>
    </source>
</evidence>
<dbReference type="Gene3D" id="2.102.10.10">
    <property type="entry name" value="Rieske [2Fe-2S] iron-sulphur domain"/>
    <property type="match status" value="1"/>
</dbReference>
<keyword evidence="2" id="KW-0479">Metal-binding</keyword>
<dbReference type="InterPro" id="IPR036922">
    <property type="entry name" value="Rieske_2Fe-2S_sf"/>
</dbReference>
<keyword evidence="4" id="KW-0411">Iron-sulfur</keyword>
<evidence type="ECO:0000313" key="7">
    <source>
        <dbReference type="EMBL" id="KAK7438616.1"/>
    </source>
</evidence>
<keyword evidence="3" id="KW-0408">Iron</keyword>